<protein>
    <recommendedName>
        <fullName evidence="2">site-specific DNA-methyltransferase (adenine-specific)</fullName>
        <ecNumber evidence="2">2.1.1.72</ecNumber>
    </recommendedName>
</protein>
<dbReference type="AlphaFoldDB" id="A0A5M9QQ84"/>
<comment type="caution">
    <text evidence="8">The sequence shown here is derived from an EMBL/GenBank/DDBJ whole genome shotgun (WGS) entry which is preliminary data.</text>
</comment>
<dbReference type="RefSeq" id="WP_150337178.1">
    <property type="nucleotide sequence ID" value="NZ_JAERIX010000009.1"/>
</dbReference>
<gene>
    <name evidence="8" type="ORF">F4V45_04055</name>
</gene>
<comment type="similarity">
    <text evidence="1">Belongs to the N(4)/N(6)-methyltransferase family.</text>
</comment>
<dbReference type="EMBL" id="VXKE01000012">
    <property type="protein sequence ID" value="KAA8709816.1"/>
    <property type="molecule type" value="Genomic_DNA"/>
</dbReference>
<dbReference type="GO" id="GO:0003677">
    <property type="term" value="F:DNA binding"/>
    <property type="evidence" value="ECO:0007669"/>
    <property type="project" value="InterPro"/>
</dbReference>
<evidence type="ECO:0000256" key="4">
    <source>
        <dbReference type="ARBA" id="ARBA00022679"/>
    </source>
</evidence>
<comment type="catalytic activity">
    <reaction evidence="5">
        <text>a 2'-deoxyadenosine in DNA + S-adenosyl-L-methionine = an N(6)-methyl-2'-deoxyadenosine in DNA + S-adenosyl-L-homocysteine + H(+)</text>
        <dbReference type="Rhea" id="RHEA:15197"/>
        <dbReference type="Rhea" id="RHEA-COMP:12418"/>
        <dbReference type="Rhea" id="RHEA-COMP:12419"/>
        <dbReference type="ChEBI" id="CHEBI:15378"/>
        <dbReference type="ChEBI" id="CHEBI:57856"/>
        <dbReference type="ChEBI" id="CHEBI:59789"/>
        <dbReference type="ChEBI" id="CHEBI:90615"/>
        <dbReference type="ChEBI" id="CHEBI:90616"/>
        <dbReference type="EC" id="2.1.1.72"/>
    </reaction>
</comment>
<evidence type="ECO:0000256" key="5">
    <source>
        <dbReference type="ARBA" id="ARBA00047942"/>
    </source>
</evidence>
<dbReference type="GO" id="GO:0032259">
    <property type="term" value="P:methylation"/>
    <property type="evidence" value="ECO:0007669"/>
    <property type="project" value="UniProtKB-KW"/>
</dbReference>
<dbReference type="GO" id="GO:0008170">
    <property type="term" value="F:N-methyltransferase activity"/>
    <property type="evidence" value="ECO:0007669"/>
    <property type="project" value="InterPro"/>
</dbReference>
<dbReference type="Gene3D" id="3.40.50.150">
    <property type="entry name" value="Vaccinia Virus protein VP39"/>
    <property type="match status" value="1"/>
</dbReference>
<dbReference type="EC" id="2.1.1.72" evidence="2"/>
<evidence type="ECO:0000259" key="7">
    <source>
        <dbReference type="Pfam" id="PF18135"/>
    </source>
</evidence>
<feature type="domain" description="DNA methylase adenine-specific" evidence="6">
    <location>
        <begin position="351"/>
        <end position="541"/>
    </location>
</feature>
<name>A0A5M9QQ84_9HELI</name>
<dbReference type="PRINTS" id="PR00507">
    <property type="entry name" value="N12N6MTFRASE"/>
</dbReference>
<dbReference type="Pfam" id="PF18135">
    <property type="entry name" value="Type_ISP_C"/>
    <property type="match status" value="1"/>
</dbReference>
<accession>A0A5M9QQ84</accession>
<evidence type="ECO:0000259" key="6">
    <source>
        <dbReference type="Pfam" id="PF02384"/>
    </source>
</evidence>
<proteinExistence type="inferred from homology"/>
<sequence length="1152" mass="132405">MDSRVKSISQILKQRAYMQENLSTPNILQATQSYKQALLDTAQLNKSNEHSYRTQLQNLLNTLKDPPVRIIHEPQAEAGQGDIRPDFKVYRQVDSTTSLSYNALVGFIECKKWGKRLEFDVKGKQIEKYLEVCPNILLTDYNRFILLSFGNVIDDITLFPYGIDSNLFNNNATLDSTTALKFSTLLSTFFTTTPNITSKDELIKVLSTQSFYLGLKARESYHSTPRTSFHKFFEKTYETFGAITRYGLSIEEFCDLLGQSVVYGLLVAYLESELDSASPLEYVGVESIATLLPKEFHLLSEFIYFSIPSFHIPEPVSYALENIKKTIALIDKPALATMLNTQIESISIYLYEDFLKAYDDLRGSEKRKEGGVFYTPEPIINCICSSVHSLLKSHFNKPKGFLDSNVKVLDFATGTGSFLAKVFELILDEEKSRVWQQEAIREKFLKDIYGFELSFVPYIVAHIKLSSILKSRGFSSFDSENKLQIFLTNTLDLSTQADYQMTMPLLLLEEQDKLARRIKHTDEVLVIMGNPPYNNKSKNNLPEIQNLLSTYKQGLNETKINLDDDYIKFMRFAQWKLLERYNPAECAPLVLDSRQGIMGFITNNSYIWGRTHRKMRESLYNAFDRIYIINLHGDSEKDRKEDENVFDIRVGVCISLFIKYPEGHSGNSSLGNHCVDSTNFERTADLKSSSPSKFVENSTSTTANTRIVDSTNTDSQKVDSKIFYFSTSDNAIYKRADKYALLNDIAQKGLDSISWQNLECEAPYFWFIKRDLDSHEYEEFFALAEDKALGDSKAIFETYGSGNKAERDRICIHFNEADLHNLLHDFCTLDTEAIRTKYTLKEDSRDWSVDRAKADVLEHFTKAEKSPLIQQIAYRPFDTRYTFFSGKSKGFWGTPSAKISKHFLLGGGQNLGLCFTKDYTGYYEAPLIADSPIDIHYNGGQSYIAPLYRYEQTTGDDEKQTHKLKKLPNFTESFKAYCQTHKILKSKSPEQILHFIYANLFHPHYRAKYAQYLRIGFPRINFEVSKESFEALESIGRELVELHLLRKIPQDSSIYIDFRSEAKSSPNYTIQKLNTKNRFVDSMLILNDDLCIKGVDTAVYDYTIGGYKVIEKWLSYRNDYTCSKLELEHLESICKILKRTIALQKELEQIAL</sequence>
<dbReference type="PANTHER" id="PTHR33841">
    <property type="entry name" value="DNA METHYLTRANSFERASE YEEA-RELATED"/>
    <property type="match status" value="1"/>
</dbReference>
<dbReference type="PANTHER" id="PTHR33841:SF1">
    <property type="entry name" value="DNA METHYLTRANSFERASE A"/>
    <property type="match status" value="1"/>
</dbReference>
<dbReference type="InterPro" id="IPR003356">
    <property type="entry name" value="DNA_methylase_A-5"/>
</dbReference>
<evidence type="ECO:0000256" key="3">
    <source>
        <dbReference type="ARBA" id="ARBA00022603"/>
    </source>
</evidence>
<reference evidence="8 9" key="1">
    <citation type="submission" date="2019-09" db="EMBL/GenBank/DDBJ databases">
        <title>Draft genome sequence of various Type strains from the CCUG.</title>
        <authorList>
            <person name="Pineiro-Iglesias B."/>
            <person name="Tunovic T."/>
            <person name="Unosson C."/>
            <person name="Inganas E."/>
            <person name="Ohlen M."/>
            <person name="Cardew S."/>
            <person name="Jensie-Markopoulos S."/>
            <person name="Salva-Serra F."/>
            <person name="Jaen-Luchoro D."/>
            <person name="Karlsson R."/>
            <person name="Svensson-Stadler L."/>
            <person name="Chun J."/>
            <person name="Moore E."/>
        </authorList>
    </citation>
    <scope>NUCLEOTIDE SEQUENCE [LARGE SCALE GENOMIC DNA]</scope>
    <source>
        <strain evidence="8 9">CCUG 32756T</strain>
    </source>
</reference>
<feature type="domain" description="Type ISP restriction-modification enzyme LLaBIII C-terminal specificity" evidence="7">
    <location>
        <begin position="794"/>
        <end position="1124"/>
    </location>
</feature>
<dbReference type="GO" id="GO:0009007">
    <property type="term" value="F:site-specific DNA-methyltransferase (adenine-specific) activity"/>
    <property type="evidence" value="ECO:0007669"/>
    <property type="project" value="UniProtKB-EC"/>
</dbReference>
<dbReference type="Proteomes" id="UP000323707">
    <property type="component" value="Unassembled WGS sequence"/>
</dbReference>
<dbReference type="InterPro" id="IPR050953">
    <property type="entry name" value="N4_N6_ade-DNA_methylase"/>
</dbReference>
<dbReference type="Pfam" id="PF02384">
    <property type="entry name" value="N6_Mtase"/>
    <property type="match status" value="1"/>
</dbReference>
<evidence type="ECO:0000313" key="8">
    <source>
        <dbReference type="EMBL" id="KAA8709816.1"/>
    </source>
</evidence>
<dbReference type="SUPFAM" id="SSF53335">
    <property type="entry name" value="S-adenosyl-L-methionine-dependent methyltransferases"/>
    <property type="match status" value="1"/>
</dbReference>
<evidence type="ECO:0000256" key="1">
    <source>
        <dbReference type="ARBA" id="ARBA00006594"/>
    </source>
</evidence>
<keyword evidence="4" id="KW-0808">Transferase</keyword>
<organism evidence="8 9">
    <name type="scientific">Helicobacter canis</name>
    <dbReference type="NCBI Taxonomy" id="29419"/>
    <lineage>
        <taxon>Bacteria</taxon>
        <taxon>Pseudomonadati</taxon>
        <taxon>Campylobacterota</taxon>
        <taxon>Epsilonproteobacteria</taxon>
        <taxon>Campylobacterales</taxon>
        <taxon>Helicobacteraceae</taxon>
        <taxon>Helicobacter</taxon>
    </lineage>
</organism>
<dbReference type="InterPro" id="IPR029063">
    <property type="entry name" value="SAM-dependent_MTases_sf"/>
</dbReference>
<keyword evidence="3 8" id="KW-0489">Methyltransferase</keyword>
<evidence type="ECO:0000256" key="2">
    <source>
        <dbReference type="ARBA" id="ARBA00011900"/>
    </source>
</evidence>
<evidence type="ECO:0000313" key="9">
    <source>
        <dbReference type="Proteomes" id="UP000323707"/>
    </source>
</evidence>
<dbReference type="InterPro" id="IPR041635">
    <property type="entry name" value="Type_ISP_LLaBIII_C"/>
</dbReference>